<organism evidence="2 3">
    <name type="scientific">Thraustotheca clavata</name>
    <dbReference type="NCBI Taxonomy" id="74557"/>
    <lineage>
        <taxon>Eukaryota</taxon>
        <taxon>Sar</taxon>
        <taxon>Stramenopiles</taxon>
        <taxon>Oomycota</taxon>
        <taxon>Saprolegniomycetes</taxon>
        <taxon>Saprolegniales</taxon>
        <taxon>Achlyaceae</taxon>
        <taxon>Thraustotheca</taxon>
    </lineage>
</organism>
<evidence type="ECO:0000256" key="1">
    <source>
        <dbReference type="SAM" id="Coils"/>
    </source>
</evidence>
<keyword evidence="1" id="KW-0175">Coiled coil</keyword>
<dbReference type="EMBL" id="JNBS01005188">
    <property type="protein sequence ID" value="OQR80570.1"/>
    <property type="molecule type" value="Genomic_DNA"/>
</dbReference>
<evidence type="ECO:0000313" key="2">
    <source>
        <dbReference type="EMBL" id="OQR80570.1"/>
    </source>
</evidence>
<keyword evidence="3" id="KW-1185">Reference proteome</keyword>
<dbReference type="OrthoDB" id="78076at2759"/>
<protein>
    <submittedName>
        <fullName evidence="2">Uncharacterized protein</fullName>
    </submittedName>
</protein>
<dbReference type="AlphaFoldDB" id="A0A1V9Y4C2"/>
<reference evidence="2 3" key="1">
    <citation type="journal article" date="2014" name="Genome Biol. Evol.">
        <title>The secreted proteins of Achlya hypogyna and Thraustotheca clavata identify the ancestral oomycete secretome and reveal gene acquisitions by horizontal gene transfer.</title>
        <authorList>
            <person name="Misner I."/>
            <person name="Blouin N."/>
            <person name="Leonard G."/>
            <person name="Richards T.A."/>
            <person name="Lane C.E."/>
        </authorList>
    </citation>
    <scope>NUCLEOTIDE SEQUENCE [LARGE SCALE GENOMIC DNA]</scope>
    <source>
        <strain evidence="2 3">ATCC 34112</strain>
    </source>
</reference>
<feature type="coiled-coil region" evidence="1">
    <location>
        <begin position="91"/>
        <end position="124"/>
    </location>
</feature>
<proteinExistence type="predicted"/>
<comment type="caution">
    <text evidence="2">The sequence shown here is derived from an EMBL/GenBank/DDBJ whole genome shotgun (WGS) entry which is preliminary data.</text>
</comment>
<accession>A0A1V9Y4C2</accession>
<evidence type="ECO:0000313" key="3">
    <source>
        <dbReference type="Proteomes" id="UP000243217"/>
    </source>
</evidence>
<dbReference type="Proteomes" id="UP000243217">
    <property type="component" value="Unassembled WGS sequence"/>
</dbReference>
<name>A0A1V9Y4C2_9STRA</name>
<gene>
    <name evidence="2" type="ORF">THRCLA_23459</name>
</gene>
<sequence length="298" mass="34498">MVKSVTFTNATTYLFGVDVNGSALPKESGPPIGLARTHFSMEIEPLNDLGKRKSRVRKFDHLERIGMLKPLYDSKTLALFCYEAIDARKGRIETEDELAQMESRLQLRRQKRAIENTMKCSKRQRMMPMMDYEDDESDDITSHKSIGQVDQTNERRTMAVKFGTCTTYLFDVDYNGSALPKDSGPPIGLARYHHQVFIELVPENNQSCVRKFNHLERLEMLKKLYDAKTIAQVCYEAIDVRKSRIQTEEELLVAESRLRARRLKRAAELSVCVVKRPRMMYTMEYEDDDEEDSSDDLD</sequence>